<dbReference type="OrthoDB" id="492319at2"/>
<keyword evidence="7 10" id="KW-0472">Membrane</keyword>
<keyword evidence="5" id="KW-0732">Signal</keyword>
<keyword evidence="3 10" id="KW-1134">Transmembrane beta strand</keyword>
<dbReference type="GO" id="GO:0015344">
    <property type="term" value="F:siderophore uptake transmembrane transporter activity"/>
    <property type="evidence" value="ECO:0000318"/>
    <property type="project" value="GO_Central"/>
</dbReference>
<comment type="similarity">
    <text evidence="10 11">Belongs to the TonB-dependent receptor family.</text>
</comment>
<dbReference type="InParanoid" id="Q7NM72"/>
<dbReference type="GO" id="GO:0044718">
    <property type="term" value="P:siderophore transmembrane transport"/>
    <property type="evidence" value="ECO:0000318"/>
    <property type="project" value="GO_Central"/>
</dbReference>
<evidence type="ECO:0000256" key="4">
    <source>
        <dbReference type="ARBA" id="ARBA00022692"/>
    </source>
</evidence>
<feature type="domain" description="TonB-dependent receptor plug" evidence="13">
    <location>
        <begin position="87"/>
        <end position="193"/>
    </location>
</feature>
<accession>Q7NM72</accession>
<dbReference type="CDD" id="cd01347">
    <property type="entry name" value="ligand_gated_channel"/>
    <property type="match status" value="1"/>
</dbReference>
<sequence>MRFQVWVLGLGLVLGNPPVHAEHVPTKNELQRQEAGIRTLAQALEPPAVSVSQAPPDETAIESIGPAGSYSLDEVTVTGTLRPARTNETSTTVYTVDRKEIEDKGANSVGEAIRGVPGVQSNVFGAGADVHNNFFIRGLPNLGIGILVDGRLITNLNQEHFDLSDLPVYNTERIEVLTGSGTTLYGTNAAGGVINVITRKPTGPLEADLKVEFGGYGYSNYSASYGGKVDKFGFRAGYRQFDTNDDYYYQVQRPTTGLFTGNRPNAYQHAKFYDLNLSYDFDDRNRLRLDGYLRGSTRGIAPFSIFDPARPFLDSATGEPQFEITRLVTQANGLALTYDSDLGQARDSKLQVLAAVDRNLVEEFSGVDLGDPGTYTDISVLNFQVRHNWQFNPTNNITYGFEYQRQFGRSGENSGEITSFDTGQDLPALFALYTWKPLEPLVITAGVRATFVGNIVARGLVRDIPSSVDPSVGFRYQLLPGLALRGNYQRIYRAPNFNDLFGRTTHIGNPFLEPESGNAFDIGLDWQTGGTSLLRLTYFTADVNNLTDYLLVRNACDLNGNAPDCNDDPRSNAERFRVNYPRVNSSGLEAAFNWKIASEWSTFATTTLVDSRLVAAPDPATVNNQLVQLGSINNSEDGTFRVDVAERNALVQTQYPLVPFLTSRLGVTYEPPGGLRASLFANISGGRSVDVNHVGPFDTLHPARLTPGSLLPGYTTVDMSVRVPLTPSVALNGYVFNLFNSYYERSYGNPGPGINFRVGLSSTF</sequence>
<gene>
    <name evidence="14" type="ordered locus">gll0896</name>
</gene>
<evidence type="ECO:0000256" key="3">
    <source>
        <dbReference type="ARBA" id="ARBA00022452"/>
    </source>
</evidence>
<keyword evidence="4 10" id="KW-0812">Transmembrane</keyword>
<evidence type="ECO:0000259" key="12">
    <source>
        <dbReference type="Pfam" id="PF00593"/>
    </source>
</evidence>
<dbReference type="InterPro" id="IPR000531">
    <property type="entry name" value="Beta-barrel_TonB"/>
</dbReference>
<dbReference type="HOGENOM" id="CLU_008287_18_3_3"/>
<reference evidence="14 15" key="1">
    <citation type="journal article" date="2003" name="DNA Res.">
        <title>Complete genome structure of Gloeobacter violaceus PCC 7421, a cyanobacterium that lacks thylakoids.</title>
        <authorList>
            <person name="Nakamura Y."/>
            <person name="Kaneko T."/>
            <person name="Sato S."/>
            <person name="Mimuro M."/>
            <person name="Miyashita H."/>
            <person name="Tsuchiya T."/>
            <person name="Sasamoto S."/>
            <person name="Watanabe A."/>
            <person name="Kawashima K."/>
            <person name="Kishida Y."/>
            <person name="Kiyokawa C."/>
            <person name="Kohara M."/>
            <person name="Matsumoto M."/>
            <person name="Matsuno A."/>
            <person name="Nakazaki N."/>
            <person name="Shimpo S."/>
            <person name="Takeuchi C."/>
            <person name="Yamada M."/>
            <person name="Tabata S."/>
        </authorList>
    </citation>
    <scope>NUCLEOTIDE SEQUENCE [LARGE SCALE GENOMIC DNA]</scope>
    <source>
        <strain evidence="15">ATCC 29082 / PCC 7421</strain>
    </source>
</reference>
<dbReference type="Gene3D" id="2.40.170.20">
    <property type="entry name" value="TonB-dependent receptor, beta-barrel domain"/>
    <property type="match status" value="1"/>
</dbReference>
<dbReference type="KEGG" id="gvi:gll0896"/>
<dbReference type="EnsemblBacteria" id="BAC88837">
    <property type="protein sequence ID" value="BAC88837"/>
    <property type="gene ID" value="BAC88837"/>
</dbReference>
<reference evidence="14 15" key="2">
    <citation type="journal article" date="2003" name="DNA Res.">
        <title>Complete genome structure of Gloeobacter violaceus PCC 7421, a cyanobacterium that lacks thylakoids (supplement).</title>
        <authorList>
            <person name="Nakamura Y."/>
            <person name="Kaneko T."/>
            <person name="Sato S."/>
            <person name="Mimuro M."/>
            <person name="Miyashita H."/>
            <person name="Tsuchiya T."/>
            <person name="Sasamoto S."/>
            <person name="Watanabe A."/>
            <person name="Kawashima K."/>
            <person name="Kishida Y."/>
            <person name="Kiyokawa C."/>
            <person name="Kohara M."/>
            <person name="Matsumoto M."/>
            <person name="Matsuno A."/>
            <person name="Nakazaki N."/>
            <person name="Shimpo S."/>
            <person name="Takeuchi C."/>
            <person name="Yamada M."/>
            <person name="Tabata S."/>
        </authorList>
    </citation>
    <scope>NUCLEOTIDE SEQUENCE [LARGE SCALE GENOMIC DNA]</scope>
    <source>
        <strain evidence="15">ATCC 29082 / PCC 7421</strain>
    </source>
</reference>
<dbReference type="AlphaFoldDB" id="Q7NM72"/>
<proteinExistence type="inferred from homology"/>
<dbReference type="PANTHER" id="PTHR30069:SF29">
    <property type="entry name" value="HEMOGLOBIN AND HEMOGLOBIN-HAPTOGLOBIN-BINDING PROTEIN 1-RELATED"/>
    <property type="match status" value="1"/>
</dbReference>
<name>Q7NM72_GLOVI</name>
<keyword evidence="8" id="KW-0675">Receptor</keyword>
<evidence type="ECO:0000256" key="8">
    <source>
        <dbReference type="ARBA" id="ARBA00023170"/>
    </source>
</evidence>
<evidence type="ECO:0000256" key="2">
    <source>
        <dbReference type="ARBA" id="ARBA00022448"/>
    </source>
</evidence>
<protein>
    <submittedName>
        <fullName evidence="14">Gll0896 protein</fullName>
    </submittedName>
</protein>
<dbReference type="SUPFAM" id="SSF56935">
    <property type="entry name" value="Porins"/>
    <property type="match status" value="1"/>
</dbReference>
<evidence type="ECO:0000256" key="6">
    <source>
        <dbReference type="ARBA" id="ARBA00023077"/>
    </source>
</evidence>
<organism evidence="14 15">
    <name type="scientific">Gloeobacter violaceus (strain ATCC 29082 / PCC 7421)</name>
    <dbReference type="NCBI Taxonomy" id="251221"/>
    <lineage>
        <taxon>Bacteria</taxon>
        <taxon>Bacillati</taxon>
        <taxon>Cyanobacteriota</taxon>
        <taxon>Cyanophyceae</taxon>
        <taxon>Gloeobacterales</taxon>
        <taxon>Gloeobacteraceae</taxon>
        <taxon>Gloeobacter</taxon>
    </lineage>
</organism>
<dbReference type="Pfam" id="PF07715">
    <property type="entry name" value="Plug"/>
    <property type="match status" value="1"/>
</dbReference>
<keyword evidence="2 10" id="KW-0813">Transport</keyword>
<comment type="subcellular location">
    <subcellularLocation>
        <location evidence="1 10">Cell outer membrane</location>
        <topology evidence="1 10">Multi-pass membrane protein</topology>
    </subcellularLocation>
</comment>
<keyword evidence="9 10" id="KW-0998">Cell outer membrane</keyword>
<evidence type="ECO:0000259" key="13">
    <source>
        <dbReference type="Pfam" id="PF07715"/>
    </source>
</evidence>
<feature type="domain" description="TonB-dependent receptor-like beta-barrel" evidence="12">
    <location>
        <begin position="221"/>
        <end position="738"/>
    </location>
</feature>
<evidence type="ECO:0000256" key="7">
    <source>
        <dbReference type="ARBA" id="ARBA00023136"/>
    </source>
</evidence>
<dbReference type="InterPro" id="IPR037066">
    <property type="entry name" value="Plug_dom_sf"/>
</dbReference>
<evidence type="ECO:0000256" key="11">
    <source>
        <dbReference type="RuleBase" id="RU003357"/>
    </source>
</evidence>
<dbReference type="PATRIC" id="fig|251221.4.peg.914"/>
<dbReference type="Gene3D" id="2.170.130.10">
    <property type="entry name" value="TonB-dependent receptor, plug domain"/>
    <property type="match status" value="1"/>
</dbReference>
<dbReference type="eggNOG" id="COG4206">
    <property type="taxonomic scope" value="Bacteria"/>
</dbReference>
<dbReference type="PROSITE" id="PS52016">
    <property type="entry name" value="TONB_DEPENDENT_REC_3"/>
    <property type="match status" value="1"/>
</dbReference>
<dbReference type="PANTHER" id="PTHR30069">
    <property type="entry name" value="TONB-DEPENDENT OUTER MEMBRANE RECEPTOR"/>
    <property type="match status" value="1"/>
</dbReference>
<dbReference type="Proteomes" id="UP000000557">
    <property type="component" value="Chromosome"/>
</dbReference>
<dbReference type="InterPro" id="IPR036942">
    <property type="entry name" value="Beta-barrel_TonB_sf"/>
</dbReference>
<keyword evidence="6 11" id="KW-0798">TonB box</keyword>
<dbReference type="PhylomeDB" id="Q7NM72"/>
<dbReference type="Pfam" id="PF00593">
    <property type="entry name" value="TonB_dep_Rec_b-barrel"/>
    <property type="match status" value="1"/>
</dbReference>
<evidence type="ECO:0000256" key="5">
    <source>
        <dbReference type="ARBA" id="ARBA00022729"/>
    </source>
</evidence>
<evidence type="ECO:0000256" key="9">
    <source>
        <dbReference type="ARBA" id="ARBA00023237"/>
    </source>
</evidence>
<dbReference type="STRING" id="251221.gene:10758374"/>
<dbReference type="InterPro" id="IPR039426">
    <property type="entry name" value="TonB-dep_rcpt-like"/>
</dbReference>
<evidence type="ECO:0000256" key="1">
    <source>
        <dbReference type="ARBA" id="ARBA00004571"/>
    </source>
</evidence>
<dbReference type="InterPro" id="IPR012910">
    <property type="entry name" value="Plug_dom"/>
</dbReference>
<keyword evidence="15" id="KW-1185">Reference proteome</keyword>
<dbReference type="EMBL" id="BA000045">
    <property type="protein sequence ID" value="BAC88837.1"/>
    <property type="molecule type" value="Genomic_DNA"/>
</dbReference>
<evidence type="ECO:0000313" key="15">
    <source>
        <dbReference type="Proteomes" id="UP000000557"/>
    </source>
</evidence>
<dbReference type="RefSeq" id="WP_011140898.1">
    <property type="nucleotide sequence ID" value="NC_005125.1"/>
</dbReference>
<dbReference type="GO" id="GO:0009279">
    <property type="term" value="C:cell outer membrane"/>
    <property type="evidence" value="ECO:0000318"/>
    <property type="project" value="GO_Central"/>
</dbReference>
<evidence type="ECO:0000256" key="10">
    <source>
        <dbReference type="PROSITE-ProRule" id="PRU01360"/>
    </source>
</evidence>
<evidence type="ECO:0000313" key="14">
    <source>
        <dbReference type="EMBL" id="BAC88837.1"/>
    </source>
</evidence>